<keyword evidence="12" id="KW-1185">Reference proteome</keyword>
<evidence type="ECO:0000259" key="10">
    <source>
        <dbReference type="PROSITE" id="PS51194"/>
    </source>
</evidence>
<dbReference type="InterPro" id="IPR027417">
    <property type="entry name" value="P-loop_NTPase"/>
</dbReference>
<organism evidence="11 12">
    <name type="scientific">Coccomyxa subellipsoidea</name>
    <dbReference type="NCBI Taxonomy" id="248742"/>
    <lineage>
        <taxon>Eukaryota</taxon>
        <taxon>Viridiplantae</taxon>
        <taxon>Chlorophyta</taxon>
        <taxon>core chlorophytes</taxon>
        <taxon>Trebouxiophyceae</taxon>
        <taxon>Trebouxiophyceae incertae sedis</taxon>
        <taxon>Coccomyxaceae</taxon>
        <taxon>Coccomyxa</taxon>
    </lineage>
</organism>
<feature type="region of interest" description="Disordered" evidence="8">
    <location>
        <begin position="1483"/>
        <end position="1502"/>
    </location>
</feature>
<sequence length="1756" mass="192074">MNGEKRLSKQERAELKRSRRLLSQKVHEYSKQVLVEEGDVSGMSPYDVRMLAHLKRLDQKAAAMKSHTLALAEACKVALEVSPMPHFYQDGGFVPLPEGTAKLGLADALKESSPQLEDAPLLPAQQHGGNAHACDGPALPELQEHTAMTARAVREHQGTEGTERDDVAMEDGDSSAADSESDEEAFPLGSGRLPLSLGGRLATTGSSQRHRLSVSTRAASVQREARQGTVPFREASQKLEDYLPAKVVQGLRDAGFTRDLYPWQAEALNQPGVLKGRSLVFSAPTSAGKSAVAEVLMLRRLCEPRTADKVALLVLPFVSLCQEKETHLERLLKPLDKEVRGMYSNKSSAAGINTEATGVVVCTIEKANILVNRLLEEEKMGILSCLIIDELHMVGDEQRGYLLELLLTKLRYSTAGIDEVAGEGLQIIGMSATMSNAAAFASWLDAELYETSFRPVPLRKFVKVGRQIRDERGDQVRELVADPHWEREDHVALLARETLDAGKSVLIFCASKKKCSDVARHIADMLGSMEERFLGGEELGDTCRSDFHAELMGLADKNAELAHTFQFGVAFHHADLSHEERAIVEKAFRSGALRVLTATSTLAAGVNLPAARVIIKEWYIGLESQWLTRSQVRQMAGRAGRAGLDDAGEAILCANPKNPRQADEIAKLIQDGHDTVDSCLIEGRKGMDRAVLEVVASKAVATKHDVKRYVQCTLLAATKDFQEVVTKAATDALRSLQQRRLITWEQKTGLWGPTLLGSAVVASGLDIQDSLDYKQDLDKAREGLCLDSDLHLCYLITPRSEDVCRNWETCCNVIRSVQGVQAKVRELVGVNMGWLTREGCHLSARAKIPDKHRHTARVCRRFFTALVLSDVVDEVEPRVIFERYGVKRFVTQQLQEQAGKHAGMMAAFCERMGWRNLEMLIAAFQSRALAGVKQEIVALTEILHVGPASARLLFNGGLRNAETIARLPNTDTLVAILSRGQSGVKADQRKLRRFKTQAAKIRRGAIELLKQQKRTLIAEAKEKANAVILGLEAAVATGTPLSLPSTVGTSSTAPGSATKTPATPQGFQGLVAVEDSETLERVHQLWRAQQRWAFSLDYRPPQPTAATLAANGLLLPPLPGALEQATPIHNTFGMDVIDDSNCTKIAGVAVAWNEHSCFYLPATAEVWEVAARMLESQAAQILTHELKPQLAALLRPTRGCGGAALRPVALSGRLVDVGIAAWLAMPDCAAVSDNPNTAGFKRGEPTGVEGLLKACMQQTPTEAINALARSSALSQRRKDACKRAAGILRLYNHLHVVMKAEGLLKPLREVEMPLVPVLAQMEAVGVAVDPTIFAKHKRPLERRVAELDLLIEAAAGGPFDVASPKEVREVLFERLRLPVPACAMKPGRKHPSTDQEVLEELAGAHPVARLLQERRTLAKVLADFVNTFAHRARRASFGSPGVNGALVRIRGSFCQTSCATGRLAMEEPNLQNMPRPRAFSVEATQRSTQPAAAHGRAAPRRDHEANIREAFVAPAGRVLLSADYAQMELRLMAHLSGDARLIATLCDPGQDPFAHWAAQWLRIHPHSVTKQQRDHAKAMAYGLLYGLGKNRLAAKMEVTPQEAAQKSDDFRASIPVLDAWLKRVVEDCRARKFVSTLMGRRRYLPDIGHSDQGRRARAERQAINSTVQGSAADLCKAAMVALHDGVPSAFPDSPKACRLILQIHDELLFEIEEERLPKAALLIRQCMENAAPLSVPLRVKLNVGPSWGSLQPYTDA</sequence>
<dbReference type="Gene3D" id="3.30.420.10">
    <property type="entry name" value="Ribonuclease H-like superfamily/Ribonuclease H"/>
    <property type="match status" value="1"/>
</dbReference>
<dbReference type="Gene3D" id="1.10.150.20">
    <property type="entry name" value="5' to 3' exonuclease, C-terminal subdomain"/>
    <property type="match status" value="1"/>
</dbReference>
<comment type="caution">
    <text evidence="11">The sequence shown here is derived from an EMBL/GenBank/DDBJ whole genome shotgun (WGS) entry which is preliminary data.</text>
</comment>
<dbReference type="InterPro" id="IPR002298">
    <property type="entry name" value="DNA_polymerase_A"/>
</dbReference>
<dbReference type="SMART" id="SM00490">
    <property type="entry name" value="HELICc"/>
    <property type="match status" value="1"/>
</dbReference>
<keyword evidence="6" id="KW-0239">DNA-directed DNA polymerase</keyword>
<reference evidence="11 12" key="1">
    <citation type="journal article" date="2024" name="Nat. Commun.">
        <title>Phylogenomics reveals the evolutionary origins of lichenization in chlorophyte algae.</title>
        <authorList>
            <person name="Puginier C."/>
            <person name="Libourel C."/>
            <person name="Otte J."/>
            <person name="Skaloud P."/>
            <person name="Haon M."/>
            <person name="Grisel S."/>
            <person name="Petersen M."/>
            <person name="Berrin J.G."/>
            <person name="Delaux P.M."/>
            <person name="Dal Grande F."/>
            <person name="Keller J."/>
        </authorList>
    </citation>
    <scope>NUCLEOTIDE SEQUENCE [LARGE SCALE GENOMIC DNA]</scope>
    <source>
        <strain evidence="11 12">SAG 216-7</strain>
    </source>
</reference>
<evidence type="ECO:0000256" key="4">
    <source>
        <dbReference type="ARBA" id="ARBA00022741"/>
    </source>
</evidence>
<proteinExistence type="predicted"/>
<dbReference type="Gene3D" id="3.30.70.370">
    <property type="match status" value="1"/>
</dbReference>
<dbReference type="Pfam" id="PF00271">
    <property type="entry name" value="Helicase_C"/>
    <property type="match status" value="1"/>
</dbReference>
<dbReference type="InterPro" id="IPR001650">
    <property type="entry name" value="Helicase_C-like"/>
</dbReference>
<dbReference type="Gene3D" id="1.10.3380.20">
    <property type="match status" value="1"/>
</dbReference>
<evidence type="ECO:0000313" key="11">
    <source>
        <dbReference type="EMBL" id="KAK9903586.1"/>
    </source>
</evidence>
<protein>
    <recommendedName>
        <fullName evidence="1">DNA-directed DNA polymerase</fullName>
        <ecNumber evidence="1">2.7.7.7</ecNumber>
    </recommendedName>
</protein>
<keyword evidence="3" id="KW-0548">Nucleotidyltransferase</keyword>
<comment type="catalytic activity">
    <reaction evidence="7">
        <text>DNA(n) + a 2'-deoxyribonucleoside 5'-triphosphate = DNA(n+1) + diphosphate</text>
        <dbReference type="Rhea" id="RHEA:22508"/>
        <dbReference type="Rhea" id="RHEA-COMP:17339"/>
        <dbReference type="Rhea" id="RHEA-COMP:17340"/>
        <dbReference type="ChEBI" id="CHEBI:33019"/>
        <dbReference type="ChEBI" id="CHEBI:61560"/>
        <dbReference type="ChEBI" id="CHEBI:173112"/>
        <dbReference type="EC" id="2.7.7.7"/>
    </reaction>
</comment>
<dbReference type="CDD" id="cd18795">
    <property type="entry name" value="SF2_C_Ski2"/>
    <property type="match status" value="1"/>
</dbReference>
<feature type="region of interest" description="Disordered" evidence="8">
    <location>
        <begin position="1043"/>
        <end position="1064"/>
    </location>
</feature>
<dbReference type="PROSITE" id="PS51192">
    <property type="entry name" value="HELICASE_ATP_BIND_1"/>
    <property type="match status" value="1"/>
</dbReference>
<dbReference type="InterPro" id="IPR014001">
    <property type="entry name" value="Helicase_ATP-bd"/>
</dbReference>
<dbReference type="Proteomes" id="UP001491310">
    <property type="component" value="Unassembled WGS sequence"/>
</dbReference>
<keyword evidence="5" id="KW-0067">ATP-binding</keyword>
<evidence type="ECO:0000313" key="12">
    <source>
        <dbReference type="Proteomes" id="UP001491310"/>
    </source>
</evidence>
<dbReference type="InterPro" id="IPR011545">
    <property type="entry name" value="DEAD/DEAH_box_helicase_dom"/>
</dbReference>
<name>A0ABR2YEK8_9CHLO</name>
<evidence type="ECO:0000256" key="3">
    <source>
        <dbReference type="ARBA" id="ARBA00022695"/>
    </source>
</evidence>
<dbReference type="PANTHER" id="PTHR10133">
    <property type="entry name" value="DNA POLYMERASE I"/>
    <property type="match status" value="1"/>
</dbReference>
<dbReference type="SMART" id="SM00487">
    <property type="entry name" value="DEXDc"/>
    <property type="match status" value="1"/>
</dbReference>
<evidence type="ECO:0000256" key="1">
    <source>
        <dbReference type="ARBA" id="ARBA00012417"/>
    </source>
</evidence>
<dbReference type="Gene3D" id="1.20.1060.10">
    <property type="entry name" value="Taq DNA Polymerase, Chain T, domain 4"/>
    <property type="match status" value="1"/>
</dbReference>
<evidence type="ECO:0000256" key="2">
    <source>
        <dbReference type="ARBA" id="ARBA00022679"/>
    </source>
</evidence>
<dbReference type="Pfam" id="PF00476">
    <property type="entry name" value="DNA_pol_A"/>
    <property type="match status" value="1"/>
</dbReference>
<dbReference type="Pfam" id="PF21099">
    <property type="entry name" value="POLQ_helical"/>
    <property type="match status" value="1"/>
</dbReference>
<feature type="region of interest" description="Disordered" evidence="8">
    <location>
        <begin position="152"/>
        <end position="228"/>
    </location>
</feature>
<feature type="compositionally biased region" description="Basic and acidic residues" evidence="8">
    <location>
        <begin position="1"/>
        <end position="16"/>
    </location>
</feature>
<dbReference type="SUPFAM" id="SSF158702">
    <property type="entry name" value="Sec63 N-terminal domain-like"/>
    <property type="match status" value="1"/>
</dbReference>
<dbReference type="SMART" id="SM00482">
    <property type="entry name" value="POLAc"/>
    <property type="match status" value="1"/>
</dbReference>
<evidence type="ECO:0000259" key="9">
    <source>
        <dbReference type="PROSITE" id="PS51192"/>
    </source>
</evidence>
<dbReference type="InterPro" id="IPR043502">
    <property type="entry name" value="DNA/RNA_pol_sf"/>
</dbReference>
<evidence type="ECO:0000256" key="7">
    <source>
        <dbReference type="ARBA" id="ARBA00049244"/>
    </source>
</evidence>
<evidence type="ECO:0000256" key="5">
    <source>
        <dbReference type="ARBA" id="ARBA00022840"/>
    </source>
</evidence>
<dbReference type="InterPro" id="IPR046931">
    <property type="entry name" value="HTH_61"/>
</dbReference>
<dbReference type="PROSITE" id="PS51194">
    <property type="entry name" value="HELICASE_CTER"/>
    <property type="match status" value="1"/>
</dbReference>
<dbReference type="SUPFAM" id="SSF52540">
    <property type="entry name" value="P-loop containing nucleoside triphosphate hydrolases"/>
    <property type="match status" value="1"/>
</dbReference>
<dbReference type="PRINTS" id="PR00868">
    <property type="entry name" value="DNAPOLI"/>
</dbReference>
<feature type="domain" description="Helicase ATP-binding" evidence="9">
    <location>
        <begin position="270"/>
        <end position="452"/>
    </location>
</feature>
<feature type="compositionally biased region" description="Acidic residues" evidence="8">
    <location>
        <begin position="168"/>
        <end position="185"/>
    </location>
</feature>
<keyword evidence="2" id="KW-0808">Transferase</keyword>
<dbReference type="InterPro" id="IPR001098">
    <property type="entry name" value="DNA-dir_DNA_pol_A_palm_dom"/>
</dbReference>
<dbReference type="CDD" id="cd08638">
    <property type="entry name" value="DNA_pol_A_theta"/>
    <property type="match status" value="1"/>
</dbReference>
<dbReference type="PROSITE" id="PS00447">
    <property type="entry name" value="DNA_POLYMERASE_A"/>
    <property type="match status" value="1"/>
</dbReference>
<feature type="domain" description="Helicase C-terminal" evidence="10">
    <location>
        <begin position="486"/>
        <end position="692"/>
    </location>
</feature>
<accession>A0ABR2YEK8</accession>
<dbReference type="Pfam" id="PF20470">
    <property type="entry name" value="HTH_61"/>
    <property type="match status" value="1"/>
</dbReference>
<keyword evidence="4" id="KW-0547">Nucleotide-binding</keyword>
<dbReference type="InterPro" id="IPR036397">
    <property type="entry name" value="RNaseH_sf"/>
</dbReference>
<dbReference type="InterPro" id="IPR048960">
    <property type="entry name" value="POLQ-like_helical"/>
</dbReference>
<dbReference type="Pfam" id="PF00270">
    <property type="entry name" value="DEAD"/>
    <property type="match status" value="1"/>
</dbReference>
<feature type="region of interest" description="Disordered" evidence="8">
    <location>
        <begin position="1"/>
        <end position="20"/>
    </location>
</feature>
<feature type="compositionally biased region" description="Basic and acidic residues" evidence="8">
    <location>
        <begin position="152"/>
        <end position="167"/>
    </location>
</feature>
<evidence type="ECO:0000256" key="6">
    <source>
        <dbReference type="ARBA" id="ARBA00022932"/>
    </source>
</evidence>
<dbReference type="CDD" id="cd18026">
    <property type="entry name" value="DEXHc_POLQ-like"/>
    <property type="match status" value="1"/>
</dbReference>
<evidence type="ECO:0000256" key="8">
    <source>
        <dbReference type="SAM" id="MobiDB-lite"/>
    </source>
</evidence>
<dbReference type="Gene3D" id="3.40.50.300">
    <property type="entry name" value="P-loop containing nucleotide triphosphate hydrolases"/>
    <property type="match status" value="2"/>
</dbReference>
<dbReference type="EC" id="2.7.7.7" evidence="1"/>
<dbReference type="InterPro" id="IPR019760">
    <property type="entry name" value="DNA-dir_DNA_pol_A_CS"/>
</dbReference>
<feature type="compositionally biased region" description="Low complexity" evidence="8">
    <location>
        <begin position="187"/>
        <end position="201"/>
    </location>
</feature>
<dbReference type="EMBL" id="JALJOT010000014">
    <property type="protein sequence ID" value="KAK9903586.1"/>
    <property type="molecule type" value="Genomic_DNA"/>
</dbReference>
<dbReference type="PANTHER" id="PTHR10133:SF62">
    <property type="entry name" value="DNA POLYMERASE THETA"/>
    <property type="match status" value="1"/>
</dbReference>
<feature type="compositionally biased region" description="Polar residues" evidence="8">
    <location>
        <begin position="203"/>
        <end position="219"/>
    </location>
</feature>
<gene>
    <name evidence="11" type="ORF">WJX75_009363</name>
</gene>
<dbReference type="SUPFAM" id="SSF56672">
    <property type="entry name" value="DNA/RNA polymerases"/>
    <property type="match status" value="1"/>
</dbReference>